<feature type="transmembrane region" description="Helical" evidence="7">
    <location>
        <begin position="26"/>
        <end position="44"/>
    </location>
</feature>
<dbReference type="PANTHER" id="PTHR33452:SF1">
    <property type="entry name" value="INNER MEMBRANE PROTEIN YPHA-RELATED"/>
    <property type="match status" value="1"/>
</dbReference>
<evidence type="ECO:0000256" key="7">
    <source>
        <dbReference type="SAM" id="Phobius"/>
    </source>
</evidence>
<keyword evidence="4 7" id="KW-0812">Transmembrane</keyword>
<keyword evidence="6 7" id="KW-0472">Membrane</keyword>
<evidence type="ECO:0000256" key="3">
    <source>
        <dbReference type="ARBA" id="ARBA00022475"/>
    </source>
</evidence>
<dbReference type="PANTHER" id="PTHR33452">
    <property type="entry name" value="OXIDOREDUCTASE CATD-RELATED"/>
    <property type="match status" value="1"/>
</dbReference>
<evidence type="ECO:0000256" key="5">
    <source>
        <dbReference type="ARBA" id="ARBA00022989"/>
    </source>
</evidence>
<proteinExistence type="inferred from homology"/>
<feature type="transmembrane region" description="Helical" evidence="7">
    <location>
        <begin position="56"/>
        <end position="77"/>
    </location>
</feature>
<dbReference type="Pfam" id="PF07681">
    <property type="entry name" value="DoxX"/>
    <property type="match status" value="1"/>
</dbReference>
<sequence>MATTLSTTSNLTPALRFADLAPHAHWLLRIGFASVFLFHGIGKLMAPTQFADMMGLALPVALAVAVAEVAGGLGLLAGAILRRDWITRLGALATVPVLIGAISMVHWGQWSFVATASHPMGGMEFQVSLLLMALYFVVRGNTDAR</sequence>
<evidence type="ECO:0000256" key="6">
    <source>
        <dbReference type="ARBA" id="ARBA00023136"/>
    </source>
</evidence>
<evidence type="ECO:0000256" key="1">
    <source>
        <dbReference type="ARBA" id="ARBA00004651"/>
    </source>
</evidence>
<evidence type="ECO:0000313" key="8">
    <source>
        <dbReference type="EMBL" id="WPL17471.1"/>
    </source>
</evidence>
<dbReference type="Proteomes" id="UP001432180">
    <property type="component" value="Chromosome"/>
</dbReference>
<feature type="transmembrane region" description="Helical" evidence="7">
    <location>
        <begin position="120"/>
        <end position="138"/>
    </location>
</feature>
<dbReference type="EMBL" id="CP121472">
    <property type="protein sequence ID" value="WPL19203.1"/>
    <property type="molecule type" value="Genomic_DNA"/>
</dbReference>
<dbReference type="RefSeq" id="WP_328984956.1">
    <property type="nucleotide sequence ID" value="NZ_CP121472.1"/>
</dbReference>
<evidence type="ECO:0000256" key="4">
    <source>
        <dbReference type="ARBA" id="ARBA00022692"/>
    </source>
</evidence>
<dbReference type="InterPro" id="IPR051907">
    <property type="entry name" value="DoxX-like_oxidoreductase"/>
</dbReference>
<organism evidence="9 10">
    <name type="scientific">Thiorhodovibrio winogradskyi</name>
    <dbReference type="NCBI Taxonomy" id="77007"/>
    <lineage>
        <taxon>Bacteria</taxon>
        <taxon>Pseudomonadati</taxon>
        <taxon>Pseudomonadota</taxon>
        <taxon>Gammaproteobacteria</taxon>
        <taxon>Chromatiales</taxon>
        <taxon>Chromatiaceae</taxon>
        <taxon>Thiorhodovibrio</taxon>
    </lineage>
</organism>
<feature type="transmembrane region" description="Helical" evidence="7">
    <location>
        <begin position="89"/>
        <end position="108"/>
    </location>
</feature>
<comment type="similarity">
    <text evidence="2">Belongs to the DoxX family.</text>
</comment>
<keyword evidence="3" id="KW-1003">Cell membrane</keyword>
<protein>
    <submittedName>
        <fullName evidence="9">DoxX</fullName>
    </submittedName>
</protein>
<gene>
    <name evidence="8" type="ORF">Thiowin_02490</name>
    <name evidence="9" type="ORF">Thiowin_04313</name>
</gene>
<name>A0ABZ0SEY0_9GAMM</name>
<reference evidence="9 10" key="1">
    <citation type="journal article" date="2023" name="Microorganisms">
        <title>Thiorhodovibrio frisius and Trv. litoralis spp. nov., Two Novel Members from a Clade of Fastidious Purple Sulfur Bacteria That Exhibit Unique Red-Shifted Light-Harvesting Capabilities.</title>
        <authorList>
            <person name="Methner A."/>
            <person name="Kuzyk S.B."/>
            <person name="Petersen J."/>
            <person name="Bauer S."/>
            <person name="Brinkmann H."/>
            <person name="Sichau K."/>
            <person name="Wanner G."/>
            <person name="Wolf J."/>
            <person name="Neumann-Schaal M."/>
            <person name="Henke P."/>
            <person name="Tank M."/>
            <person name="Sproer C."/>
            <person name="Bunk B."/>
            <person name="Overmann J."/>
        </authorList>
    </citation>
    <scope>NUCLEOTIDE SEQUENCE [LARGE SCALE GENOMIC DNA]</scope>
    <source>
        <strain evidence="9 10">DSM 6702</strain>
    </source>
</reference>
<evidence type="ECO:0000313" key="9">
    <source>
        <dbReference type="EMBL" id="WPL19203.1"/>
    </source>
</evidence>
<keyword evidence="10" id="KW-1185">Reference proteome</keyword>
<accession>A0ABZ0SEY0</accession>
<comment type="subcellular location">
    <subcellularLocation>
        <location evidence="1">Cell membrane</location>
        <topology evidence="1">Multi-pass membrane protein</topology>
    </subcellularLocation>
</comment>
<evidence type="ECO:0000313" key="10">
    <source>
        <dbReference type="Proteomes" id="UP001432180"/>
    </source>
</evidence>
<keyword evidence="5 7" id="KW-1133">Transmembrane helix</keyword>
<dbReference type="EMBL" id="CP121472">
    <property type="protein sequence ID" value="WPL17471.1"/>
    <property type="molecule type" value="Genomic_DNA"/>
</dbReference>
<evidence type="ECO:0000256" key="2">
    <source>
        <dbReference type="ARBA" id="ARBA00006679"/>
    </source>
</evidence>
<dbReference type="InterPro" id="IPR032808">
    <property type="entry name" value="DoxX"/>
</dbReference>